<evidence type="ECO:0000256" key="2">
    <source>
        <dbReference type="SAM" id="SignalP"/>
    </source>
</evidence>
<sequence length="518" mass="57804">MYHFTLFGCIFSALIISLPIFAQAQQSKPKTVKQIIALTNQYCGACHAPPSPQLLPKKSWPYIVKTMAEMAQENFGKPYISAEHIRDITAYYYGTSPTELPKLPYHETKERNRQFIPTKYISRSTLPMIAHINPVNLFKNNNTEFLISDDENNAVSLITMAQNKISEKVLAEIKMPSHTEVVDYDKDGKKDIIVASLGLFFTPQGKNQGKVTLLKQLESGDFDKQVLLENVGRVTDVKALDIDGDNDLDIAIAIFGADVPGELAWLENKGDDKHIKHTLMKATGALNLSPIDLNNDGLIDFVSLITQQHELIAGFINKGDGTFTTTKLFQANHPLMGFTSLKTVDLDGDNDLDLLMTNGDANDLQTDPKPYHGVQWLENKGDLKFEFKDIARFYGAVSSAVGDLDKDGDLDIVVSSWNNYWDDPKRQSLVWFENDGKQNFSRHNVPGAPKSITGLALADVTGNSYLDIIAGSFRMDLVKEQYNPANNTTKNIIRKVQLERVVLLENSKIIEIQPGLSH</sequence>
<dbReference type="PANTHER" id="PTHR44103:SF1">
    <property type="entry name" value="PROPROTEIN CONVERTASE P"/>
    <property type="match status" value="1"/>
</dbReference>
<name>A0ABS9DC36_9ALTE</name>
<feature type="signal peptide" evidence="2">
    <location>
        <begin position="1"/>
        <end position="24"/>
    </location>
</feature>
<comment type="caution">
    <text evidence="3">The sequence shown here is derived from an EMBL/GenBank/DDBJ whole genome shotgun (WGS) entry which is preliminary data.</text>
</comment>
<accession>A0ABS9DC36</accession>
<keyword evidence="4" id="KW-1185">Reference proteome</keyword>
<dbReference type="RefSeq" id="WP_235314586.1">
    <property type="nucleotide sequence ID" value="NZ_JAKGAS010000022.1"/>
</dbReference>
<protein>
    <submittedName>
        <fullName evidence="3">VCBS repeat-containing protein</fullName>
    </submittedName>
</protein>
<dbReference type="InterPro" id="IPR036909">
    <property type="entry name" value="Cyt_c-like_dom_sf"/>
</dbReference>
<dbReference type="EMBL" id="JAKGAS010000022">
    <property type="protein sequence ID" value="MCF2950489.1"/>
    <property type="molecule type" value="Genomic_DNA"/>
</dbReference>
<organism evidence="3 4">
    <name type="scientific">Paraglaciecola algarum</name>
    <dbReference type="NCBI Taxonomy" id="3050085"/>
    <lineage>
        <taxon>Bacteria</taxon>
        <taxon>Pseudomonadati</taxon>
        <taxon>Pseudomonadota</taxon>
        <taxon>Gammaproteobacteria</taxon>
        <taxon>Alteromonadales</taxon>
        <taxon>Alteromonadaceae</taxon>
        <taxon>Paraglaciecola</taxon>
    </lineage>
</organism>
<dbReference type="Proteomes" id="UP001521137">
    <property type="component" value="Unassembled WGS sequence"/>
</dbReference>
<gene>
    <name evidence="3" type="ORF">L0668_20440</name>
</gene>
<keyword evidence="1 2" id="KW-0732">Signal</keyword>
<dbReference type="InterPro" id="IPR028994">
    <property type="entry name" value="Integrin_alpha_N"/>
</dbReference>
<dbReference type="Pfam" id="PF13517">
    <property type="entry name" value="FG-GAP_3"/>
    <property type="match status" value="3"/>
</dbReference>
<reference evidence="3 4" key="1">
    <citation type="submission" date="2022-01" db="EMBL/GenBank/DDBJ databases">
        <title>Paraglaciecola sp. G1-23.</title>
        <authorList>
            <person name="Jin M.S."/>
            <person name="Han D.M."/>
            <person name="Kim H.M."/>
            <person name="Jeon C.O."/>
        </authorList>
    </citation>
    <scope>NUCLEOTIDE SEQUENCE [LARGE SCALE GENOMIC DNA]</scope>
    <source>
        <strain evidence="3 4">G1-23</strain>
    </source>
</reference>
<dbReference type="InterPro" id="IPR013517">
    <property type="entry name" value="FG-GAP"/>
</dbReference>
<dbReference type="PANTHER" id="PTHR44103">
    <property type="entry name" value="PROPROTEIN CONVERTASE P"/>
    <property type="match status" value="1"/>
</dbReference>
<dbReference type="SUPFAM" id="SSF69318">
    <property type="entry name" value="Integrin alpha N-terminal domain"/>
    <property type="match status" value="1"/>
</dbReference>
<evidence type="ECO:0000313" key="4">
    <source>
        <dbReference type="Proteomes" id="UP001521137"/>
    </source>
</evidence>
<evidence type="ECO:0000256" key="1">
    <source>
        <dbReference type="ARBA" id="ARBA00022729"/>
    </source>
</evidence>
<dbReference type="Gene3D" id="2.130.10.130">
    <property type="entry name" value="Integrin alpha, N-terminal"/>
    <property type="match status" value="2"/>
</dbReference>
<evidence type="ECO:0000313" key="3">
    <source>
        <dbReference type="EMBL" id="MCF2950489.1"/>
    </source>
</evidence>
<feature type="chain" id="PRO_5046073284" evidence="2">
    <location>
        <begin position="25"/>
        <end position="518"/>
    </location>
</feature>
<proteinExistence type="predicted"/>
<dbReference type="SUPFAM" id="SSF46626">
    <property type="entry name" value="Cytochrome c"/>
    <property type="match status" value="1"/>
</dbReference>